<gene>
    <name evidence="4" type="ORF">GQE98_11365</name>
</gene>
<dbReference type="SUPFAM" id="SSF51735">
    <property type="entry name" value="NAD(P)-binding Rossmann-fold domains"/>
    <property type="match status" value="1"/>
</dbReference>
<dbReference type="Gene3D" id="3.40.50.720">
    <property type="entry name" value="NAD(P)-binding Rossmann-like Domain"/>
    <property type="match status" value="1"/>
</dbReference>
<dbReference type="Pfam" id="PF01370">
    <property type="entry name" value="Epimerase"/>
    <property type="match status" value="1"/>
</dbReference>
<dbReference type="AlphaFoldDB" id="A0A6L8W954"/>
<dbReference type="Proteomes" id="UP000476030">
    <property type="component" value="Unassembled WGS sequence"/>
</dbReference>
<keyword evidence="5" id="KW-1185">Reference proteome</keyword>
<evidence type="ECO:0000256" key="1">
    <source>
        <dbReference type="ARBA" id="ARBA00005125"/>
    </source>
</evidence>
<dbReference type="RefSeq" id="WP_161315753.1">
    <property type="nucleotide sequence ID" value="NZ_WTUW01000002.1"/>
</dbReference>
<evidence type="ECO:0000313" key="4">
    <source>
        <dbReference type="EMBL" id="MZR31229.1"/>
    </source>
</evidence>
<evidence type="ECO:0000256" key="2">
    <source>
        <dbReference type="ARBA" id="ARBA00007637"/>
    </source>
</evidence>
<protein>
    <submittedName>
        <fullName evidence="4">NAD-dependent epimerase/dehydratase family protein</fullName>
    </submittedName>
</protein>
<comment type="caution">
    <text evidence="4">The sequence shown here is derived from an EMBL/GenBank/DDBJ whole genome shotgun (WGS) entry which is preliminary data.</text>
</comment>
<feature type="domain" description="NAD-dependent epimerase/dehydratase" evidence="3">
    <location>
        <begin position="5"/>
        <end position="224"/>
    </location>
</feature>
<dbReference type="EMBL" id="WTUW01000002">
    <property type="protein sequence ID" value="MZR31229.1"/>
    <property type="molecule type" value="Genomic_DNA"/>
</dbReference>
<dbReference type="InterPro" id="IPR001509">
    <property type="entry name" value="Epimerase_deHydtase"/>
</dbReference>
<comment type="similarity">
    <text evidence="2">Belongs to the NAD(P)-dependent epimerase/dehydratase family.</text>
</comment>
<evidence type="ECO:0000259" key="3">
    <source>
        <dbReference type="Pfam" id="PF01370"/>
    </source>
</evidence>
<dbReference type="InterPro" id="IPR036291">
    <property type="entry name" value="NAD(P)-bd_dom_sf"/>
</dbReference>
<sequence>MKRCLVTGATGFIGSHVVHQLLGEGWQVLSVSRNAAPTISQNHKHIALDLHDPAAVEQVVESQRPSHLIHLAWEATPGKFWHSKENFRWVSSSAFLLDAFIRHGGEKAVLAGSCAEYKWENRPLDEEKSPLNATTYYSASKLAFKDLAEVIARDISLIWARIFFPYGPDEDQNKLISYIFREISADRLPVIQTPDRAVDMIHVEDVSAALEKLAASDATGTINICSGNAHLPHEIALEFSKLMGKPALEKSLRNSVETHHAIITIRGTNKKLADLMGGQLRNTLAQGLRTYLPPSSTAK</sequence>
<organism evidence="4 5">
    <name type="scientific">Sneathiella litorea</name>
    <dbReference type="NCBI Taxonomy" id="2606216"/>
    <lineage>
        <taxon>Bacteria</taxon>
        <taxon>Pseudomonadati</taxon>
        <taxon>Pseudomonadota</taxon>
        <taxon>Alphaproteobacteria</taxon>
        <taxon>Sneathiellales</taxon>
        <taxon>Sneathiellaceae</taxon>
        <taxon>Sneathiella</taxon>
    </lineage>
</organism>
<comment type="pathway">
    <text evidence="1">Bacterial outer membrane biogenesis; LPS O-antigen biosynthesis.</text>
</comment>
<reference evidence="4 5" key="1">
    <citation type="submission" date="2019-12" db="EMBL/GenBank/DDBJ databases">
        <title>Snethiella sp. nov. sp. isolated from sea sand.</title>
        <authorList>
            <person name="Kim J."/>
            <person name="Jeong S.E."/>
            <person name="Jung H.S."/>
            <person name="Jeon C.O."/>
        </authorList>
    </citation>
    <scope>NUCLEOTIDE SEQUENCE [LARGE SCALE GENOMIC DNA]</scope>
    <source>
        <strain evidence="4 5">DP05</strain>
    </source>
</reference>
<evidence type="ECO:0000313" key="5">
    <source>
        <dbReference type="Proteomes" id="UP000476030"/>
    </source>
</evidence>
<dbReference type="PANTHER" id="PTHR43000">
    <property type="entry name" value="DTDP-D-GLUCOSE 4,6-DEHYDRATASE-RELATED"/>
    <property type="match status" value="1"/>
</dbReference>
<accession>A0A6L8W954</accession>
<proteinExistence type="inferred from homology"/>
<name>A0A6L8W954_9PROT</name>